<accession>A0ABU3TRN3</accession>
<keyword evidence="3" id="KW-1185">Reference proteome</keyword>
<dbReference type="Gene3D" id="3.40.30.10">
    <property type="entry name" value="Glutaredoxin"/>
    <property type="match status" value="1"/>
</dbReference>
<sequence length="92" mass="10407">MSKPILLIRYCPKCNWLLRAAYVAQELLSTFELEAGGVMLKPSQIAGEFSISIDDKPLFDRKLNGGFEEIKVIKQLVRDEICPEKILGHSDK</sequence>
<dbReference type="InterPro" id="IPR011893">
    <property type="entry name" value="Selenoprotein_Rdx-typ"/>
</dbReference>
<dbReference type="RefSeq" id="WP_130897040.1">
    <property type="nucleotide sequence ID" value="NZ_JAVNWW010000001.1"/>
</dbReference>
<name>A0ABU3TRN3_9BACT</name>
<dbReference type="PANTHER" id="PTHR36417:SF2">
    <property type="entry name" value="SELENOPROTEIN DOMAIN PROTEIN (AFU_ORTHOLOGUE AFUA_1G05220)"/>
    <property type="match status" value="1"/>
</dbReference>
<dbReference type="EMBL" id="JAVNWW010000001">
    <property type="protein sequence ID" value="MDU0808479.1"/>
    <property type="molecule type" value="Genomic_DNA"/>
</dbReference>
<dbReference type="NCBIfam" id="TIGR02174">
    <property type="entry name" value="CXXU_selWTH"/>
    <property type="match status" value="1"/>
</dbReference>
<organism evidence="2 3">
    <name type="scientific">Aquirufa regiilacus</name>
    <dbReference type="NCBI Taxonomy" id="3024868"/>
    <lineage>
        <taxon>Bacteria</taxon>
        <taxon>Pseudomonadati</taxon>
        <taxon>Bacteroidota</taxon>
        <taxon>Cytophagia</taxon>
        <taxon>Cytophagales</taxon>
        <taxon>Flectobacillaceae</taxon>
        <taxon>Aquirufa</taxon>
    </lineage>
</organism>
<dbReference type="PANTHER" id="PTHR36417">
    <property type="entry name" value="SELENOPROTEIN DOMAIN PROTEIN (AFU_ORTHOLOGUE AFUA_1G05220)"/>
    <property type="match status" value="1"/>
</dbReference>
<evidence type="ECO:0000313" key="3">
    <source>
        <dbReference type="Proteomes" id="UP001249959"/>
    </source>
</evidence>
<evidence type="ECO:0000256" key="1">
    <source>
        <dbReference type="ARBA" id="ARBA00023284"/>
    </source>
</evidence>
<dbReference type="Pfam" id="PF10262">
    <property type="entry name" value="Rdx"/>
    <property type="match status" value="1"/>
</dbReference>
<dbReference type="InterPro" id="IPR036249">
    <property type="entry name" value="Thioredoxin-like_sf"/>
</dbReference>
<dbReference type="SUPFAM" id="SSF52833">
    <property type="entry name" value="Thioredoxin-like"/>
    <property type="match status" value="1"/>
</dbReference>
<proteinExistence type="predicted"/>
<comment type="caution">
    <text evidence="2">The sequence shown here is derived from an EMBL/GenBank/DDBJ whole genome shotgun (WGS) entry which is preliminary data.</text>
</comment>
<gene>
    <name evidence="2" type="ORF">PQG45_05455</name>
</gene>
<protein>
    <submittedName>
        <fullName evidence="2">SelT/SelW/SelH family protein</fullName>
    </submittedName>
</protein>
<dbReference type="Proteomes" id="UP001249959">
    <property type="component" value="Unassembled WGS sequence"/>
</dbReference>
<evidence type="ECO:0000313" key="2">
    <source>
        <dbReference type="EMBL" id="MDU0808479.1"/>
    </source>
</evidence>
<keyword evidence="1" id="KW-0676">Redox-active center</keyword>
<reference evidence="2 3" key="1">
    <citation type="submission" date="2023-09" db="EMBL/GenBank/DDBJ databases">
        <title>Aquirufa genomes.</title>
        <authorList>
            <person name="Pitt A."/>
        </authorList>
    </citation>
    <scope>NUCLEOTIDE SEQUENCE [LARGE SCALE GENOMIC DNA]</scope>
    <source>
        <strain evidence="2 3">LEOWEIH-7C</strain>
    </source>
</reference>